<organism evidence="1 2">
    <name type="scientific">Colwellia psychrerythraea</name>
    <name type="common">Vibrio psychroerythus</name>
    <dbReference type="NCBI Taxonomy" id="28229"/>
    <lineage>
        <taxon>Bacteria</taxon>
        <taxon>Pseudomonadati</taxon>
        <taxon>Pseudomonadota</taxon>
        <taxon>Gammaproteobacteria</taxon>
        <taxon>Alteromonadales</taxon>
        <taxon>Colwelliaceae</taxon>
        <taxon>Colwellia</taxon>
    </lineage>
</organism>
<sequence>MKNEKSYILRLLIAVDQLFNVLLLNGNEDHTISGRVGYRAKKTNKWYWLSLEKIINTLFWFDKNHCRNSIEWDEV</sequence>
<evidence type="ECO:0000313" key="2">
    <source>
        <dbReference type="Proteomes" id="UP000029843"/>
    </source>
</evidence>
<dbReference type="Proteomes" id="UP000029843">
    <property type="component" value="Unassembled WGS sequence"/>
</dbReference>
<dbReference type="RefSeq" id="WP_052056534.1">
    <property type="nucleotide sequence ID" value="NZ_JQED01000024.1"/>
</dbReference>
<dbReference type="EMBL" id="JQED01000024">
    <property type="protein sequence ID" value="KGJ92037.1"/>
    <property type="molecule type" value="Genomic_DNA"/>
</dbReference>
<reference evidence="1 2" key="1">
    <citation type="submission" date="2014-08" db="EMBL/GenBank/DDBJ databases">
        <title>Genomic and Phenotypic Diversity of Colwellia psychrerythraea strains from Disparate Marine Basins.</title>
        <authorList>
            <person name="Techtmann S.M."/>
            <person name="Stelling S.C."/>
            <person name="Utturkar S.M."/>
            <person name="Alshibli N."/>
            <person name="Harris A."/>
            <person name="Brown S.D."/>
            <person name="Hazen T.C."/>
        </authorList>
    </citation>
    <scope>NUCLEOTIDE SEQUENCE [LARGE SCALE GENOMIC DNA]</scope>
    <source>
        <strain evidence="1 2">ND2E</strain>
    </source>
</reference>
<comment type="caution">
    <text evidence="1">The sequence shown here is derived from an EMBL/GenBank/DDBJ whole genome shotgun (WGS) entry which is preliminary data.</text>
</comment>
<name>A0A099KQ64_COLPS</name>
<protein>
    <submittedName>
        <fullName evidence="1">Uncharacterized protein</fullName>
    </submittedName>
</protein>
<dbReference type="PATRIC" id="fig|28229.4.peg.2191"/>
<proteinExistence type="predicted"/>
<dbReference type="AlphaFoldDB" id="A0A099KQ64"/>
<evidence type="ECO:0000313" key="1">
    <source>
        <dbReference type="EMBL" id="KGJ92037.1"/>
    </source>
</evidence>
<dbReference type="OrthoDB" id="8451539at2"/>
<gene>
    <name evidence="1" type="ORF">ND2E_3145</name>
</gene>
<accession>A0A099KQ64</accession>